<keyword evidence="11" id="KW-1185">Reference proteome</keyword>
<evidence type="ECO:0000256" key="7">
    <source>
        <dbReference type="ARBA" id="ARBA00023136"/>
    </source>
</evidence>
<dbReference type="InterPro" id="IPR013525">
    <property type="entry name" value="ABC2_TM"/>
</dbReference>
<evidence type="ECO:0000256" key="4">
    <source>
        <dbReference type="ARBA" id="ARBA00022475"/>
    </source>
</evidence>
<dbReference type="PROSITE" id="PS51012">
    <property type="entry name" value="ABC_TM2"/>
    <property type="match status" value="1"/>
</dbReference>
<organism evidence="10 11">
    <name type="scientific">Parageobacillus caldoxylosilyticus NBRC 107762</name>
    <dbReference type="NCBI Taxonomy" id="1220594"/>
    <lineage>
        <taxon>Bacteria</taxon>
        <taxon>Bacillati</taxon>
        <taxon>Bacillota</taxon>
        <taxon>Bacilli</taxon>
        <taxon>Bacillales</taxon>
        <taxon>Anoxybacillaceae</taxon>
        <taxon>Saccharococcus</taxon>
    </lineage>
</organism>
<dbReference type="OrthoDB" id="1864035at2"/>
<dbReference type="AlphaFoldDB" id="A0A023DF23"/>
<accession>A0A023DF23</accession>
<feature type="transmembrane region" description="Helical" evidence="8">
    <location>
        <begin position="223"/>
        <end position="245"/>
    </location>
</feature>
<evidence type="ECO:0000313" key="10">
    <source>
        <dbReference type="EMBL" id="GAJ39870.1"/>
    </source>
</evidence>
<evidence type="ECO:0000256" key="3">
    <source>
        <dbReference type="ARBA" id="ARBA00022448"/>
    </source>
</evidence>
<evidence type="ECO:0000256" key="1">
    <source>
        <dbReference type="ARBA" id="ARBA00004651"/>
    </source>
</evidence>
<feature type="transmembrane region" description="Helical" evidence="8">
    <location>
        <begin position="344"/>
        <end position="367"/>
    </location>
</feature>
<keyword evidence="5 8" id="KW-0812">Transmembrane</keyword>
<evidence type="ECO:0000256" key="2">
    <source>
        <dbReference type="ARBA" id="ARBA00007783"/>
    </source>
</evidence>
<feature type="transmembrane region" description="Helical" evidence="8">
    <location>
        <begin position="257"/>
        <end position="279"/>
    </location>
</feature>
<evidence type="ECO:0000256" key="6">
    <source>
        <dbReference type="ARBA" id="ARBA00022989"/>
    </source>
</evidence>
<evidence type="ECO:0000259" key="9">
    <source>
        <dbReference type="PROSITE" id="PS51012"/>
    </source>
</evidence>
<sequence length="373" mass="41457">MNIVNIAIKEIKRDFRDVRTLIFMLAFPIVLMLILGTALSNAFDSTISVEDIHVLYKDKTAGEFSTYVRTFIKEAKKSDIHFKKASHHMDGRREVKQGNYDGYMEIDNQGVQLYTNNSNSVKGSIIQGMVAAFADKYNMVAAVAQVKPNQVHMLMNNGHRDDYIQETSLHSKRQPGAMDYYAITMTTMIALYGAVSASYLIRGERTRKTADRLLAAPIHKSEIFIGKILGSMVTNFLCVAIIIVFSKFVFKAYWGNHLALVYLVVFTEVLFAVSFGLGISYIARTEGAAKMIVMVVIQLASFFGGAYFKIEATSTIARLITNLSPLTWANTAITKMIYANDLSASFPAILLNVGLSALFLLIAGMSLTRREGL</sequence>
<dbReference type="Proteomes" id="UP000023561">
    <property type="component" value="Unassembled WGS sequence"/>
</dbReference>
<evidence type="ECO:0000256" key="8">
    <source>
        <dbReference type="SAM" id="Phobius"/>
    </source>
</evidence>
<evidence type="ECO:0000313" key="11">
    <source>
        <dbReference type="Proteomes" id="UP000023561"/>
    </source>
</evidence>
<name>A0A023DF23_9BACL</name>
<feature type="transmembrane region" description="Helical" evidence="8">
    <location>
        <begin position="291"/>
        <end position="310"/>
    </location>
</feature>
<comment type="similarity">
    <text evidence="2">Belongs to the ABC-2 integral membrane protein family.</text>
</comment>
<keyword evidence="7 8" id="KW-0472">Membrane</keyword>
<dbReference type="InterPro" id="IPR051449">
    <property type="entry name" value="ABC-2_transporter_component"/>
</dbReference>
<dbReference type="Pfam" id="PF12698">
    <property type="entry name" value="ABC2_membrane_3"/>
    <property type="match status" value="1"/>
</dbReference>
<dbReference type="GO" id="GO:0140359">
    <property type="term" value="F:ABC-type transporter activity"/>
    <property type="evidence" value="ECO:0007669"/>
    <property type="project" value="InterPro"/>
</dbReference>
<dbReference type="InterPro" id="IPR047817">
    <property type="entry name" value="ABC2_TM_bact-type"/>
</dbReference>
<comment type="subcellular location">
    <subcellularLocation>
        <location evidence="1">Cell membrane</location>
        <topology evidence="1">Multi-pass membrane protein</topology>
    </subcellularLocation>
</comment>
<comment type="caution">
    <text evidence="10">The sequence shown here is derived from an EMBL/GenBank/DDBJ whole genome shotgun (WGS) entry which is preliminary data.</text>
</comment>
<keyword evidence="3" id="KW-0813">Transport</keyword>
<feature type="transmembrane region" description="Helical" evidence="8">
    <location>
        <begin position="180"/>
        <end position="202"/>
    </location>
</feature>
<dbReference type="EMBL" id="BAWO01000029">
    <property type="protein sequence ID" value="GAJ39870.1"/>
    <property type="molecule type" value="Genomic_DNA"/>
</dbReference>
<evidence type="ECO:0000256" key="5">
    <source>
        <dbReference type="ARBA" id="ARBA00022692"/>
    </source>
</evidence>
<protein>
    <submittedName>
        <fullName evidence="10">Putative ABC transporter permease protein</fullName>
    </submittedName>
</protein>
<dbReference type="PANTHER" id="PTHR30294:SF48">
    <property type="entry name" value="LINEARMYCIN RESISTANCE PERMEASE PROTEIN LNRM"/>
    <property type="match status" value="1"/>
</dbReference>
<keyword evidence="4" id="KW-1003">Cell membrane</keyword>
<feature type="domain" description="ABC transmembrane type-2" evidence="9">
    <location>
        <begin position="127"/>
        <end position="370"/>
    </location>
</feature>
<dbReference type="RefSeq" id="WP_042409191.1">
    <property type="nucleotide sequence ID" value="NZ_BAWO01000029.1"/>
</dbReference>
<dbReference type="GO" id="GO:0005886">
    <property type="term" value="C:plasma membrane"/>
    <property type="evidence" value="ECO:0007669"/>
    <property type="project" value="UniProtKB-SubCell"/>
</dbReference>
<keyword evidence="6 8" id="KW-1133">Transmembrane helix</keyword>
<dbReference type="PANTHER" id="PTHR30294">
    <property type="entry name" value="MEMBRANE COMPONENT OF ABC TRANSPORTER YHHJ-RELATED"/>
    <property type="match status" value="1"/>
</dbReference>
<proteinExistence type="inferred from homology"/>
<gene>
    <name evidence="10" type="ORF">GCA01S_029_00490</name>
</gene>
<feature type="transmembrane region" description="Helical" evidence="8">
    <location>
        <begin position="21"/>
        <end position="43"/>
    </location>
</feature>
<reference evidence="10 11" key="1">
    <citation type="submission" date="2014-04" db="EMBL/GenBank/DDBJ databases">
        <title>Whole genome shotgun sequence of Geobacillus caldoxylosilyticus NBRC 107762.</title>
        <authorList>
            <person name="Hosoyama A."/>
            <person name="Hosoyama Y."/>
            <person name="Katano-Makiyama Y."/>
            <person name="Tsuchikane K."/>
            <person name="Ohji S."/>
            <person name="Ichikawa N."/>
            <person name="Yamazoe A."/>
            <person name="Fujita N."/>
        </authorList>
    </citation>
    <scope>NUCLEOTIDE SEQUENCE [LARGE SCALE GENOMIC DNA]</scope>
    <source>
        <strain evidence="10 11">NBRC 107762</strain>
    </source>
</reference>